<keyword evidence="2" id="KW-1185">Reference proteome</keyword>
<evidence type="ECO:0000313" key="1">
    <source>
        <dbReference type="EMBL" id="OWF43783.1"/>
    </source>
</evidence>
<dbReference type="OrthoDB" id="10021790at2759"/>
<sequence>MALTSLQDIRLVGQISTMNPLVIVTLLAISTGAWAASYTCHGDVRRLHPTGEHNGGVAASNHDVDYDLHDLNNKKSCYYASGAAHCIQPSVIAALASRESRGGRLLTSTGGWGDHHHAYGILQCDIRYHSCQKYAWDSCEHIEQMVSEVLVPYVNQVAHKHPTWSRDQQLQGGIAAYNFGVRNVQSWANLDGGTTQNDYSNDVVARAKRLIANHNWQ</sequence>
<dbReference type="PANTHER" id="PTHR31698:SF8">
    <property type="entry name" value="LYSOZYME G-RELATED"/>
    <property type="match status" value="1"/>
</dbReference>
<dbReference type="PANTHER" id="PTHR31698">
    <property type="entry name" value="LYSOZYME G FAMILY MEMBER"/>
    <property type="match status" value="1"/>
</dbReference>
<name>A0A210Q4W3_MIZYE</name>
<dbReference type="CDD" id="cd01021">
    <property type="entry name" value="GEWL"/>
    <property type="match status" value="1"/>
</dbReference>
<dbReference type="GO" id="GO:0009253">
    <property type="term" value="P:peptidoglycan catabolic process"/>
    <property type="evidence" value="ECO:0007669"/>
    <property type="project" value="InterPro"/>
</dbReference>
<dbReference type="Proteomes" id="UP000242188">
    <property type="component" value="Unassembled WGS sequence"/>
</dbReference>
<dbReference type="SUPFAM" id="SSF53955">
    <property type="entry name" value="Lysozyme-like"/>
    <property type="match status" value="1"/>
</dbReference>
<accession>A0A210Q4W3</accession>
<dbReference type="AlphaFoldDB" id="A0A210Q4W3"/>
<dbReference type="GO" id="GO:0003796">
    <property type="term" value="F:lysozyme activity"/>
    <property type="evidence" value="ECO:0007669"/>
    <property type="project" value="InterPro"/>
</dbReference>
<dbReference type="Gene3D" id="1.10.530.10">
    <property type="match status" value="1"/>
</dbReference>
<gene>
    <name evidence="1" type="ORF">KP79_PYT12626</name>
</gene>
<dbReference type="InterPro" id="IPR002152">
    <property type="entry name" value="Glyco_hydro_23"/>
</dbReference>
<organism evidence="1 2">
    <name type="scientific">Mizuhopecten yessoensis</name>
    <name type="common">Japanese scallop</name>
    <name type="synonym">Patinopecten yessoensis</name>
    <dbReference type="NCBI Taxonomy" id="6573"/>
    <lineage>
        <taxon>Eukaryota</taxon>
        <taxon>Metazoa</taxon>
        <taxon>Spiralia</taxon>
        <taxon>Lophotrochozoa</taxon>
        <taxon>Mollusca</taxon>
        <taxon>Bivalvia</taxon>
        <taxon>Autobranchia</taxon>
        <taxon>Pteriomorphia</taxon>
        <taxon>Pectinida</taxon>
        <taxon>Pectinoidea</taxon>
        <taxon>Pectinidae</taxon>
        <taxon>Mizuhopecten</taxon>
    </lineage>
</organism>
<proteinExistence type="predicted"/>
<evidence type="ECO:0000313" key="2">
    <source>
        <dbReference type="Proteomes" id="UP000242188"/>
    </source>
</evidence>
<dbReference type="PRINTS" id="PR00749">
    <property type="entry name" value="LYSOZYMEG"/>
</dbReference>
<comment type="caution">
    <text evidence="1">The sequence shown here is derived from an EMBL/GenBank/DDBJ whole genome shotgun (WGS) entry which is preliminary data.</text>
</comment>
<reference evidence="1 2" key="1">
    <citation type="journal article" date="2017" name="Nat. Ecol. Evol.">
        <title>Scallop genome provides insights into evolution of bilaterian karyotype and development.</title>
        <authorList>
            <person name="Wang S."/>
            <person name="Zhang J."/>
            <person name="Jiao W."/>
            <person name="Li J."/>
            <person name="Xun X."/>
            <person name="Sun Y."/>
            <person name="Guo X."/>
            <person name="Huan P."/>
            <person name="Dong B."/>
            <person name="Zhang L."/>
            <person name="Hu X."/>
            <person name="Sun X."/>
            <person name="Wang J."/>
            <person name="Zhao C."/>
            <person name="Wang Y."/>
            <person name="Wang D."/>
            <person name="Huang X."/>
            <person name="Wang R."/>
            <person name="Lv J."/>
            <person name="Li Y."/>
            <person name="Zhang Z."/>
            <person name="Liu B."/>
            <person name="Lu W."/>
            <person name="Hui Y."/>
            <person name="Liang J."/>
            <person name="Zhou Z."/>
            <person name="Hou R."/>
            <person name="Li X."/>
            <person name="Liu Y."/>
            <person name="Li H."/>
            <person name="Ning X."/>
            <person name="Lin Y."/>
            <person name="Zhao L."/>
            <person name="Xing Q."/>
            <person name="Dou J."/>
            <person name="Li Y."/>
            <person name="Mao J."/>
            <person name="Guo H."/>
            <person name="Dou H."/>
            <person name="Li T."/>
            <person name="Mu C."/>
            <person name="Jiang W."/>
            <person name="Fu Q."/>
            <person name="Fu X."/>
            <person name="Miao Y."/>
            <person name="Liu J."/>
            <person name="Yu Q."/>
            <person name="Li R."/>
            <person name="Liao H."/>
            <person name="Li X."/>
            <person name="Kong Y."/>
            <person name="Jiang Z."/>
            <person name="Chourrout D."/>
            <person name="Li R."/>
            <person name="Bao Z."/>
        </authorList>
    </citation>
    <scope>NUCLEOTIDE SEQUENCE [LARGE SCALE GENOMIC DNA]</scope>
    <source>
        <strain evidence="1 2">PY_sf001</strain>
    </source>
</reference>
<dbReference type="EMBL" id="NEDP02004995">
    <property type="protein sequence ID" value="OWF43783.1"/>
    <property type="molecule type" value="Genomic_DNA"/>
</dbReference>
<protein>
    <submittedName>
        <fullName evidence="1">Glycine, glutamate and proline-rich protein</fullName>
    </submittedName>
</protein>
<dbReference type="InterPro" id="IPR023346">
    <property type="entry name" value="Lysozyme-like_dom_sf"/>
</dbReference>